<reference evidence="1" key="1">
    <citation type="submission" date="2022-08" db="EMBL/GenBank/DDBJ databases">
        <title>Genome Sequence of Pycnoporus sanguineus.</title>
        <authorList>
            <person name="Buettner E."/>
        </authorList>
    </citation>
    <scope>NUCLEOTIDE SEQUENCE</scope>
    <source>
        <strain evidence="1">CG-C14</strain>
    </source>
</reference>
<dbReference type="EMBL" id="JANSHE010007766">
    <property type="protein sequence ID" value="KAJ2956583.1"/>
    <property type="molecule type" value="Genomic_DNA"/>
</dbReference>
<organism evidence="1 2">
    <name type="scientific">Trametes sanguinea</name>
    <dbReference type="NCBI Taxonomy" id="158606"/>
    <lineage>
        <taxon>Eukaryota</taxon>
        <taxon>Fungi</taxon>
        <taxon>Dikarya</taxon>
        <taxon>Basidiomycota</taxon>
        <taxon>Agaricomycotina</taxon>
        <taxon>Agaricomycetes</taxon>
        <taxon>Polyporales</taxon>
        <taxon>Polyporaceae</taxon>
        <taxon>Trametes</taxon>
    </lineage>
</organism>
<comment type="caution">
    <text evidence="1">The sequence shown here is derived from an EMBL/GenBank/DDBJ whole genome shotgun (WGS) entry which is preliminary data.</text>
</comment>
<protein>
    <submittedName>
        <fullName evidence="1">Uncharacterized protein</fullName>
    </submittedName>
</protein>
<evidence type="ECO:0000313" key="2">
    <source>
        <dbReference type="Proteomes" id="UP001144978"/>
    </source>
</evidence>
<name>A0ACC1MBK1_9APHY</name>
<evidence type="ECO:0000313" key="1">
    <source>
        <dbReference type="EMBL" id="KAJ2956583.1"/>
    </source>
</evidence>
<proteinExistence type="predicted"/>
<dbReference type="Proteomes" id="UP001144978">
    <property type="component" value="Unassembled WGS sequence"/>
</dbReference>
<accession>A0ACC1MBK1</accession>
<keyword evidence="2" id="KW-1185">Reference proteome</keyword>
<sequence length="157" mass="16838">MHSSGFALALISGSGTDFALASPNEADRSFHTVAHRADGFADSARTYAPPPLQHFTYAHTLVRHPRISDSTAKTPPADPSRGHVRSSDRHQPISLAKLVRLTWAMRSVLMLCASEPTSSPHRTPWPGLQAGHPPGTDASCSARRTPTQREAVNDVGA</sequence>
<gene>
    <name evidence="1" type="ORF">NUW54_g14656</name>
</gene>